<feature type="compositionally biased region" description="Basic and acidic residues" evidence="1">
    <location>
        <begin position="481"/>
        <end position="493"/>
    </location>
</feature>
<feature type="compositionally biased region" description="Polar residues" evidence="1">
    <location>
        <begin position="271"/>
        <end position="284"/>
    </location>
</feature>
<evidence type="ECO:0008006" key="4">
    <source>
        <dbReference type="Google" id="ProtNLM"/>
    </source>
</evidence>
<evidence type="ECO:0000256" key="1">
    <source>
        <dbReference type="SAM" id="MobiDB-lite"/>
    </source>
</evidence>
<feature type="region of interest" description="Disordered" evidence="1">
    <location>
        <begin position="654"/>
        <end position="777"/>
    </location>
</feature>
<feature type="region of interest" description="Disordered" evidence="1">
    <location>
        <begin position="425"/>
        <end position="498"/>
    </location>
</feature>
<feature type="compositionally biased region" description="Low complexity" evidence="1">
    <location>
        <begin position="735"/>
        <end position="747"/>
    </location>
</feature>
<feature type="region of interest" description="Disordered" evidence="1">
    <location>
        <begin position="360"/>
        <end position="380"/>
    </location>
</feature>
<feature type="compositionally biased region" description="Polar residues" evidence="1">
    <location>
        <begin position="724"/>
        <end position="734"/>
    </location>
</feature>
<keyword evidence="3" id="KW-1185">Reference proteome</keyword>
<feature type="region of interest" description="Disordered" evidence="1">
    <location>
        <begin position="139"/>
        <end position="327"/>
    </location>
</feature>
<feature type="compositionally biased region" description="Polar residues" evidence="1">
    <location>
        <begin position="448"/>
        <end position="459"/>
    </location>
</feature>
<feature type="compositionally biased region" description="Polar residues" evidence="1">
    <location>
        <begin position="143"/>
        <end position="163"/>
    </location>
</feature>
<name>A0ABR0J8A2_9EURO</name>
<feature type="compositionally biased region" description="Polar residues" evidence="1">
    <location>
        <begin position="839"/>
        <end position="849"/>
    </location>
</feature>
<dbReference type="EMBL" id="JAVRRF010000014">
    <property type="protein sequence ID" value="KAK5058388.1"/>
    <property type="molecule type" value="Genomic_DNA"/>
</dbReference>
<protein>
    <recommendedName>
        <fullName evidence="4">LPXTG-motif cell wall anchor domain protein</fullName>
    </recommendedName>
</protein>
<feature type="compositionally biased region" description="Basic and acidic residues" evidence="1">
    <location>
        <begin position="193"/>
        <end position="203"/>
    </location>
</feature>
<sequence>MFSTAHGRHVEDLGSPPSPDRVLTPPISATNKTTFPYYSFPYSGSDRHERATYTSDVLPTRSGDPHCFNVRIIDNHPPVKDGLTSWRPPLRKKPKLITTALDVRTQEYSPNTGMSKAPAISKVSSVPSFNNSHDVLGPLPITNAVSQPPNPLQRTNSLPLQRSPSHKRPPASYSSHGVETVCGPPPSYSTQRTRSEDKIRHIYLDPGQKATSSNNNDASSDKFNDPLQESERIPEHTAPVGHESSPFSSSESSTEGANLVEASSPEIADTTPDTQSPDRLNSPTVEKLPTMATSRTYAEQESPDVERNLSLPTDEDSKGSSSDERKSEDLFLNIAKTDASQAGQLSSRIDKRRSRISLPFFSGARPATSYDKSSPRQDTFDTASVAGRSEALKYYSKRASLGGHVPGALSRAYTQDTIQTLRAGDARLQQDNQSIRNGDLPRTALSRRYSNTNTNNPTESARHSQRPSTARNSRLVSEAGFTERTRPPLEHNATESTISTTAPSTVWDELDDLKSRIRKLELTGKLPPSSAAAMATSDRPKTATTAATTLSSSPKHKPATVQLQSAIEGIPSTIHPNLHEALGTAKAVVSNEVYQKLQATANDALQLSMMMSPEGYTGSTVGASSLSERQVRRRTESMCRSLTELVIAMLADSKQAPSSAARPGSRDAYASSTVGLRSRRYSNEPNDRPPVSSRVQSRLDNRRTSIGLATTFNTPVATPESGHESSPTALPQIQTTSSSRLGRTSTLMRKRRIPGQLDGTTDEEDASPSARPLSRAMTEVSMHRFLIKDPAAYSRDYTAQHPLPQHPRHSPHEPGNVTRSSMPSNVTTNFVSRRKHASPANNTGTQERTPVTPKEHWGRISIIPAAASSPIEATPESHGSLRQSNSRRSMGFASRISSVSSRLRAVKAERNNVNTRDSMESPSIRDIAPSDQELDNMAFERQGSGQSSGS</sequence>
<proteinExistence type="predicted"/>
<feature type="region of interest" description="Disordered" evidence="1">
    <location>
        <begin position="799"/>
        <end position="853"/>
    </location>
</feature>
<feature type="compositionally biased region" description="Basic and acidic residues" evidence="1">
    <location>
        <begin position="315"/>
        <end position="327"/>
    </location>
</feature>
<organism evidence="2 3">
    <name type="scientific">Exophiala sideris</name>
    <dbReference type="NCBI Taxonomy" id="1016849"/>
    <lineage>
        <taxon>Eukaryota</taxon>
        <taxon>Fungi</taxon>
        <taxon>Dikarya</taxon>
        <taxon>Ascomycota</taxon>
        <taxon>Pezizomycotina</taxon>
        <taxon>Eurotiomycetes</taxon>
        <taxon>Chaetothyriomycetidae</taxon>
        <taxon>Chaetothyriales</taxon>
        <taxon>Herpotrichiellaceae</taxon>
        <taxon>Exophiala</taxon>
    </lineage>
</organism>
<feature type="compositionally biased region" description="Low complexity" evidence="1">
    <location>
        <begin position="243"/>
        <end position="255"/>
    </location>
</feature>
<feature type="compositionally biased region" description="Polar residues" evidence="1">
    <location>
        <begin position="817"/>
        <end position="831"/>
    </location>
</feature>
<feature type="compositionally biased region" description="Polar residues" evidence="1">
    <location>
        <begin position="466"/>
        <end position="475"/>
    </location>
</feature>
<feature type="region of interest" description="Disordered" evidence="1">
    <location>
        <begin position="528"/>
        <end position="558"/>
    </location>
</feature>
<feature type="compositionally biased region" description="Basic and acidic residues" evidence="1">
    <location>
        <begin position="219"/>
        <end position="235"/>
    </location>
</feature>
<feature type="compositionally biased region" description="Polar residues" evidence="1">
    <location>
        <begin position="707"/>
        <end position="716"/>
    </location>
</feature>
<feature type="region of interest" description="Disordered" evidence="1">
    <location>
        <begin position="869"/>
        <end position="950"/>
    </location>
</feature>
<evidence type="ECO:0000313" key="2">
    <source>
        <dbReference type="EMBL" id="KAK5058388.1"/>
    </source>
</evidence>
<dbReference type="Proteomes" id="UP001345691">
    <property type="component" value="Unassembled WGS sequence"/>
</dbReference>
<gene>
    <name evidence="2" type="ORF">LTR69_006793</name>
</gene>
<evidence type="ECO:0000313" key="3">
    <source>
        <dbReference type="Proteomes" id="UP001345691"/>
    </source>
</evidence>
<reference evidence="2 3" key="1">
    <citation type="submission" date="2023-08" db="EMBL/GenBank/DDBJ databases">
        <title>Black Yeasts Isolated from many extreme environments.</title>
        <authorList>
            <person name="Coleine C."/>
            <person name="Stajich J.E."/>
            <person name="Selbmann L."/>
        </authorList>
    </citation>
    <scope>NUCLEOTIDE SEQUENCE [LARGE SCALE GENOMIC DNA]</scope>
    <source>
        <strain evidence="2 3">CCFEE 6328</strain>
    </source>
</reference>
<accession>A0ABR0J8A2</accession>
<feature type="region of interest" description="Disordered" evidence="1">
    <location>
        <begin position="1"/>
        <end position="28"/>
    </location>
</feature>
<comment type="caution">
    <text evidence="2">The sequence shown here is derived from an EMBL/GenBank/DDBJ whole genome shotgun (WGS) entry which is preliminary data.</text>
</comment>